<reference evidence="1" key="1">
    <citation type="journal article" date="2014" name="Int. J. Syst. Evol. Microbiol.">
        <title>Complete genome sequence of Corynebacterium casei LMG S-19264T (=DSM 44701T), isolated from a smear-ripened cheese.</title>
        <authorList>
            <consortium name="US DOE Joint Genome Institute (JGI-PGF)"/>
            <person name="Walter F."/>
            <person name="Albersmeier A."/>
            <person name="Kalinowski J."/>
            <person name="Ruckert C."/>
        </authorList>
    </citation>
    <scope>NUCLEOTIDE SEQUENCE</scope>
    <source>
        <strain evidence="1">CGMCC 1.15179</strain>
    </source>
</reference>
<sequence length="89" mass="10495">METPKLYEAEEIPLEEKIMTAKIFDISGAGWTWYVVEAEEKDGDVVFFGYVKGFEEEWGYLKKVEFNGIPAIERDLHWTKKKFNEIDKI</sequence>
<name>A0A8J2YCU1_9BACL</name>
<reference evidence="1" key="2">
    <citation type="submission" date="2020-09" db="EMBL/GenBank/DDBJ databases">
        <authorList>
            <person name="Sun Q."/>
            <person name="Zhou Y."/>
        </authorList>
    </citation>
    <scope>NUCLEOTIDE SEQUENCE</scope>
    <source>
        <strain evidence="1">CGMCC 1.15179</strain>
    </source>
</reference>
<evidence type="ECO:0008006" key="3">
    <source>
        <dbReference type="Google" id="ProtNLM"/>
    </source>
</evidence>
<dbReference type="EMBL" id="BMHQ01000003">
    <property type="protein sequence ID" value="GGE11874.1"/>
    <property type="molecule type" value="Genomic_DNA"/>
</dbReference>
<evidence type="ECO:0000313" key="1">
    <source>
        <dbReference type="EMBL" id="GGE11874.1"/>
    </source>
</evidence>
<gene>
    <name evidence="1" type="ORF">GCM10011571_11560</name>
</gene>
<dbReference type="Proteomes" id="UP000625210">
    <property type="component" value="Unassembled WGS sequence"/>
</dbReference>
<protein>
    <recommendedName>
        <fullName evidence="3">DUF2958 domain-containing protein</fullName>
    </recommendedName>
</protein>
<comment type="caution">
    <text evidence="1">The sequence shown here is derived from an EMBL/GenBank/DDBJ whole genome shotgun (WGS) entry which is preliminary data.</text>
</comment>
<dbReference type="AlphaFoldDB" id="A0A8J2YCU1"/>
<keyword evidence="2" id="KW-1185">Reference proteome</keyword>
<evidence type="ECO:0000313" key="2">
    <source>
        <dbReference type="Proteomes" id="UP000625210"/>
    </source>
</evidence>
<accession>A0A8J2YCU1</accession>
<proteinExistence type="predicted"/>
<organism evidence="1 2">
    <name type="scientific">Marinithermofilum abyssi</name>
    <dbReference type="NCBI Taxonomy" id="1571185"/>
    <lineage>
        <taxon>Bacteria</taxon>
        <taxon>Bacillati</taxon>
        <taxon>Bacillota</taxon>
        <taxon>Bacilli</taxon>
        <taxon>Bacillales</taxon>
        <taxon>Thermoactinomycetaceae</taxon>
        <taxon>Marinithermofilum</taxon>
    </lineage>
</organism>